<name>A0AAU8DRC2_9ACTN</name>
<dbReference type="InterPro" id="IPR012533">
    <property type="entry name" value="YcnI-copper_dom"/>
</dbReference>
<protein>
    <submittedName>
        <fullName evidence="5">YcnI family protein</fullName>
    </submittedName>
</protein>
<feature type="signal peptide" evidence="3">
    <location>
        <begin position="1"/>
        <end position="26"/>
    </location>
</feature>
<organism evidence="5">
    <name type="scientific">Nakamurella sp. A5-74</name>
    <dbReference type="NCBI Taxonomy" id="3158264"/>
    <lineage>
        <taxon>Bacteria</taxon>
        <taxon>Bacillati</taxon>
        <taxon>Actinomycetota</taxon>
        <taxon>Actinomycetes</taxon>
        <taxon>Nakamurellales</taxon>
        <taxon>Nakamurellaceae</taxon>
        <taxon>Nakamurella</taxon>
    </lineage>
</organism>
<dbReference type="InterPro" id="IPR038507">
    <property type="entry name" value="YcnI-like_sf"/>
</dbReference>
<evidence type="ECO:0000313" key="5">
    <source>
        <dbReference type="EMBL" id="XCG63412.1"/>
    </source>
</evidence>
<feature type="transmembrane region" description="Helical" evidence="2">
    <location>
        <begin position="210"/>
        <end position="230"/>
    </location>
</feature>
<gene>
    <name evidence="5" type="ORF">ABLG96_19785</name>
</gene>
<accession>A0AAU8DRC2</accession>
<evidence type="ECO:0000256" key="1">
    <source>
        <dbReference type="SAM" id="MobiDB-lite"/>
    </source>
</evidence>
<dbReference type="RefSeq" id="WP_353649027.1">
    <property type="nucleotide sequence ID" value="NZ_CP159218.1"/>
</dbReference>
<dbReference type="AlphaFoldDB" id="A0AAU8DRC2"/>
<keyword evidence="3" id="KW-0732">Signal</keyword>
<dbReference type="CDD" id="cd08545">
    <property type="entry name" value="YcnI_like"/>
    <property type="match status" value="1"/>
</dbReference>
<reference evidence="5" key="1">
    <citation type="submission" date="2024-05" db="EMBL/GenBank/DDBJ databases">
        <authorList>
            <person name="Cai S.Y."/>
            <person name="Jin L.M."/>
            <person name="Li H.R."/>
        </authorList>
    </citation>
    <scope>NUCLEOTIDE SEQUENCE</scope>
    <source>
        <strain evidence="5">A5-74</strain>
    </source>
</reference>
<keyword evidence="2" id="KW-1133">Transmembrane helix</keyword>
<feature type="chain" id="PRO_5043818017" evidence="3">
    <location>
        <begin position="27"/>
        <end position="272"/>
    </location>
</feature>
<sequence length="272" mass="27155">MNFRRTAATAALTLAGLAIGTGVAAAHVRVSADTTVPGAYSVLTFKVPTESAAASTTGITITLPTATPLESVSFQQLPGWTAEAVTEKLPTPVKVGDTTITEAIASVSWTAQQGGGIPPGGFGFFALSVGPLPQTAALAFPVDQQYSDGTVVKWADAQAAGAAEPEHPVPTLTLGVAADSGTDHHGATVTSDASDAAALVAANTDTTARVTAIAALVIAAFSVLMGAIALRRPAAVAAATALAAESAEPQPKSPPTAPSAPRTGSRPKKRNR</sequence>
<dbReference type="Gene3D" id="2.60.40.2230">
    <property type="entry name" value="Uncharacterised protein YcnI-like PF07987, DUF1775"/>
    <property type="match status" value="1"/>
</dbReference>
<feature type="region of interest" description="Disordered" evidence="1">
    <location>
        <begin position="241"/>
        <end position="272"/>
    </location>
</feature>
<dbReference type="Pfam" id="PF07987">
    <property type="entry name" value="DUF1775"/>
    <property type="match status" value="1"/>
</dbReference>
<keyword evidence="2" id="KW-0812">Transmembrane</keyword>
<evidence type="ECO:0000256" key="2">
    <source>
        <dbReference type="SAM" id="Phobius"/>
    </source>
</evidence>
<dbReference type="EMBL" id="CP159218">
    <property type="protein sequence ID" value="XCG63412.1"/>
    <property type="molecule type" value="Genomic_DNA"/>
</dbReference>
<keyword evidence="2" id="KW-0472">Membrane</keyword>
<feature type="domain" description="YncI copper-binding" evidence="4">
    <location>
        <begin position="27"/>
        <end position="174"/>
    </location>
</feature>
<proteinExistence type="predicted"/>
<evidence type="ECO:0000259" key="4">
    <source>
        <dbReference type="Pfam" id="PF07987"/>
    </source>
</evidence>
<evidence type="ECO:0000256" key="3">
    <source>
        <dbReference type="SAM" id="SignalP"/>
    </source>
</evidence>